<dbReference type="GeneID" id="57095978"/>
<reference evidence="2 3" key="1">
    <citation type="submission" date="2015-02" db="EMBL/GenBank/DDBJ databases">
        <title>Nostoc linckia genome annotation.</title>
        <authorList>
            <person name="Zhou Z."/>
        </authorList>
    </citation>
    <scope>NUCLEOTIDE SEQUENCE [LARGE SCALE GENOMIC DNA]</scope>
    <source>
        <strain evidence="3">z8</strain>
    </source>
</reference>
<feature type="compositionally biased region" description="Basic residues" evidence="1">
    <location>
        <begin position="149"/>
        <end position="159"/>
    </location>
</feature>
<comment type="caution">
    <text evidence="2">The sequence shown here is derived from an EMBL/GenBank/DDBJ whole genome shotgun (WGS) entry which is preliminary data.</text>
</comment>
<dbReference type="EMBL" id="LAHD01000016">
    <property type="protein sequence ID" value="PHK05347.1"/>
    <property type="molecule type" value="Genomic_DNA"/>
</dbReference>
<evidence type="ECO:0000313" key="3">
    <source>
        <dbReference type="Proteomes" id="UP000222310"/>
    </source>
</evidence>
<evidence type="ECO:0000313" key="2">
    <source>
        <dbReference type="EMBL" id="PHK05347.1"/>
    </source>
</evidence>
<name>A0A9Q5ZEL9_NOSLI</name>
<sequence length="687" mass="76136">MSLQFTEYEYKFVGLYVTRLLRDRFDFAETSVAKITDSQLLLELRDILETQYQDGITAIPQAQLNEDDSFSGIFLDRVNSKLTKRFKFEINDDEISYSLVNPGDVGDFTEEGLDFAQKKASNCTKGIACGGSCISAKKTCRKNADAPTKKKISQVRTKVKGGSSSPQKTKSSGGSGGFPSDPSKLEVVKPLGGSTGAVLVRDPKTGKLFVRKTGDSPEHLRSEASADNAYRALGVNVPKQKLYETPDGPVKLAEYVEGKSMKEVIEKGTPAEKKKLLAELKKNYTADALLGNWDVVGQEKDNIILGKDGKVYRVDNGGALGYRAQGAKKTDEQWNKYPTELWSMRDKSVNPQAAEAFAGMKHKEIVQQIDAIAVKQKQLLAAVPPDVRETLKGRIEEMQRVAQISKTLEDDDWNDNYISTFTKHTVGIRTVGITGKLPKSLKGEGNDVILKDENGKEFDNLRGKNSTMKDFEEYVQKNGGNYEVASTWMDKQAGSSWSDGAQAYKYHLAEQRGGSKDNYYWSDGEESAKQAYKKYVKEAGGQSKYSETMAAYHAFNYELLTKTDFPNKNSDGTITLVRTENKAVMDMYGHKVGDTDIIMKRGVAESTSLVQAISVYGNELTVQKVPPHRVVGVYFHERHPGKGGSAFMGDYENEFVAILDKVPFKYTKTIDADDDDDAGLLKTLFSN</sequence>
<dbReference type="AlphaFoldDB" id="A0A9Q5ZEL9"/>
<dbReference type="Proteomes" id="UP000222310">
    <property type="component" value="Unassembled WGS sequence"/>
</dbReference>
<organism evidence="2 3">
    <name type="scientific">Nostoc linckia z8</name>
    <dbReference type="NCBI Taxonomy" id="1628746"/>
    <lineage>
        <taxon>Bacteria</taxon>
        <taxon>Bacillati</taxon>
        <taxon>Cyanobacteriota</taxon>
        <taxon>Cyanophyceae</taxon>
        <taxon>Nostocales</taxon>
        <taxon>Nostocaceae</taxon>
        <taxon>Nostoc</taxon>
    </lineage>
</organism>
<feature type="region of interest" description="Disordered" evidence="1">
    <location>
        <begin position="145"/>
        <end position="189"/>
    </location>
</feature>
<feature type="compositionally biased region" description="Low complexity" evidence="1">
    <location>
        <begin position="160"/>
        <end position="182"/>
    </location>
</feature>
<protein>
    <submittedName>
        <fullName evidence="2">Uncharacterized protein</fullName>
    </submittedName>
</protein>
<dbReference type="RefSeq" id="WP_099068882.1">
    <property type="nucleotide sequence ID" value="NZ_LAHD01000016.1"/>
</dbReference>
<gene>
    <name evidence="2" type="ORF">VF08_08195</name>
</gene>
<evidence type="ECO:0000256" key="1">
    <source>
        <dbReference type="SAM" id="MobiDB-lite"/>
    </source>
</evidence>
<proteinExistence type="predicted"/>
<accession>A0A9Q5ZEL9</accession>